<evidence type="ECO:0000256" key="2">
    <source>
        <dbReference type="SAM" id="SignalP"/>
    </source>
</evidence>
<dbReference type="AlphaFoldDB" id="A0A915DNX4"/>
<reference evidence="4" key="1">
    <citation type="submission" date="2022-11" db="UniProtKB">
        <authorList>
            <consortium name="WormBaseParasite"/>
        </authorList>
    </citation>
    <scope>IDENTIFICATION</scope>
</reference>
<feature type="chain" id="PRO_5038023046" evidence="2">
    <location>
        <begin position="20"/>
        <end position="101"/>
    </location>
</feature>
<name>A0A915DNX4_9BILA</name>
<feature type="signal peptide" evidence="2">
    <location>
        <begin position="1"/>
        <end position="19"/>
    </location>
</feature>
<dbReference type="WBParaSite" id="jg21995">
    <property type="protein sequence ID" value="jg21995"/>
    <property type="gene ID" value="jg21995"/>
</dbReference>
<keyword evidence="3" id="KW-1185">Reference proteome</keyword>
<organism evidence="3 4">
    <name type="scientific">Ditylenchus dipsaci</name>
    <dbReference type="NCBI Taxonomy" id="166011"/>
    <lineage>
        <taxon>Eukaryota</taxon>
        <taxon>Metazoa</taxon>
        <taxon>Ecdysozoa</taxon>
        <taxon>Nematoda</taxon>
        <taxon>Chromadorea</taxon>
        <taxon>Rhabditida</taxon>
        <taxon>Tylenchina</taxon>
        <taxon>Tylenchomorpha</taxon>
        <taxon>Sphaerularioidea</taxon>
        <taxon>Anguinidae</taxon>
        <taxon>Anguininae</taxon>
        <taxon>Ditylenchus</taxon>
    </lineage>
</organism>
<protein>
    <submittedName>
        <fullName evidence="4">Uncharacterized protein</fullName>
    </submittedName>
</protein>
<feature type="region of interest" description="Disordered" evidence="1">
    <location>
        <begin position="26"/>
        <end position="61"/>
    </location>
</feature>
<accession>A0A915DNX4</accession>
<keyword evidence="2" id="KW-0732">Signal</keyword>
<proteinExistence type="predicted"/>
<evidence type="ECO:0000313" key="4">
    <source>
        <dbReference type="WBParaSite" id="jg21995"/>
    </source>
</evidence>
<sequence length="101" mass="11476">MQKLLFSLLVIALALVVESLKEDETEYKSVEGDVPNNHDSVVKESVEEHKRHEASPPEMGKVHRLKSFAVNRLEAAKPHFQTAINTGKCGPRTQEHWRPIH</sequence>
<evidence type="ECO:0000256" key="1">
    <source>
        <dbReference type="SAM" id="MobiDB-lite"/>
    </source>
</evidence>
<feature type="compositionally biased region" description="Basic and acidic residues" evidence="1">
    <location>
        <begin position="40"/>
        <end position="55"/>
    </location>
</feature>
<evidence type="ECO:0000313" key="3">
    <source>
        <dbReference type="Proteomes" id="UP000887574"/>
    </source>
</evidence>
<dbReference type="Proteomes" id="UP000887574">
    <property type="component" value="Unplaced"/>
</dbReference>